<dbReference type="Gene3D" id="3.20.20.100">
    <property type="entry name" value="NADP-dependent oxidoreductase domain"/>
    <property type="match status" value="1"/>
</dbReference>
<evidence type="ECO:0000256" key="3">
    <source>
        <dbReference type="ARBA" id="ARBA00023002"/>
    </source>
</evidence>
<feature type="binding site" evidence="5">
    <location>
        <position position="122"/>
    </location>
    <ligand>
        <name>substrate</name>
    </ligand>
</feature>
<dbReference type="PROSITE" id="PS00798">
    <property type="entry name" value="ALDOKETO_REDUCTASE_1"/>
    <property type="match status" value="1"/>
</dbReference>
<keyword evidence="2" id="KW-0521">NADP</keyword>
<evidence type="ECO:0000256" key="1">
    <source>
        <dbReference type="ARBA" id="ARBA00007905"/>
    </source>
</evidence>
<proteinExistence type="inferred from homology"/>
<comment type="similarity">
    <text evidence="1">Belongs to the aldo/keto reductase family.</text>
</comment>
<dbReference type="PROSITE" id="PS00063">
    <property type="entry name" value="ALDOKETO_REDUCTASE_3"/>
    <property type="match status" value="1"/>
</dbReference>
<dbReference type="FunFam" id="3.20.20.100:FF:000002">
    <property type="entry name" value="2,5-diketo-D-gluconic acid reductase A"/>
    <property type="match status" value="1"/>
</dbReference>
<evidence type="ECO:0000256" key="2">
    <source>
        <dbReference type="ARBA" id="ARBA00022857"/>
    </source>
</evidence>
<dbReference type="OrthoDB" id="9804790at2"/>
<dbReference type="Pfam" id="PF00248">
    <property type="entry name" value="Aldo_ket_red"/>
    <property type="match status" value="1"/>
</dbReference>
<dbReference type="AlphaFoldDB" id="A0A255DIU3"/>
<dbReference type="InterPro" id="IPR023210">
    <property type="entry name" value="NADP_OxRdtase_dom"/>
</dbReference>
<dbReference type="InterPro" id="IPR020471">
    <property type="entry name" value="AKR"/>
</dbReference>
<dbReference type="Proteomes" id="UP000216063">
    <property type="component" value="Unassembled WGS sequence"/>
</dbReference>
<accession>A0A255DIU3</accession>
<feature type="domain" description="NADP-dependent oxidoreductase" evidence="7">
    <location>
        <begin position="22"/>
        <end position="277"/>
    </location>
</feature>
<name>A0A255DIU3_9MYCO</name>
<dbReference type="InterPro" id="IPR036812">
    <property type="entry name" value="NAD(P)_OxRdtase_dom_sf"/>
</dbReference>
<dbReference type="PIRSF" id="PIRSF000097">
    <property type="entry name" value="AKR"/>
    <property type="match status" value="1"/>
</dbReference>
<feature type="site" description="Lowers pKa of active site Tyr" evidence="6">
    <location>
        <position position="89"/>
    </location>
</feature>
<dbReference type="InterPro" id="IPR018170">
    <property type="entry name" value="Aldo/ket_reductase_CS"/>
</dbReference>
<keyword evidence="3" id="KW-0560">Oxidoreductase</keyword>
<sequence length="294" mass="31681">MQTAHSSIPTVSLNDGTLIPALGFGTLAIQPDRKSTPANIATTADIVGQALRAGYRHIDTAQAYGTEAGVGRAIAESGIPRDQLYVTSKLANANHGPDDVRRSFEATLADLSLDQLDLFLIHWPLPTLYGGDYVSTWKALTEFVADGRLRSAGVSNFQPAHLDRIIGETGIAPAVNQFELHPYFANHVAREATTRYGIAVEAHSPLGHNREPLTDAMITRIADAHGKSTAQVILRWHMQHGVIAIPKSASPQRMTENINVFDFELSGEEMAAIDGLDRGADGRVGPNPDTYEGV</sequence>
<reference evidence="8 9" key="1">
    <citation type="submission" date="2017-07" db="EMBL/GenBank/DDBJ databases">
        <title>The new phylogeny of genus Mycobacterium.</title>
        <authorList>
            <person name="Tortoli E."/>
            <person name="Trovato A."/>
            <person name="Cirillo D.M."/>
        </authorList>
    </citation>
    <scope>NUCLEOTIDE SEQUENCE [LARGE SCALE GENOMIC DNA]</scope>
    <source>
        <strain evidence="8 9">ATCC 33027</strain>
    </source>
</reference>
<protein>
    <submittedName>
        <fullName evidence="8">Oxidoreductase</fullName>
    </submittedName>
</protein>
<dbReference type="SUPFAM" id="SSF51430">
    <property type="entry name" value="NAD(P)-linked oxidoreductase"/>
    <property type="match status" value="1"/>
</dbReference>
<evidence type="ECO:0000256" key="6">
    <source>
        <dbReference type="PIRSR" id="PIRSR000097-3"/>
    </source>
</evidence>
<feature type="active site" description="Proton donor" evidence="4">
    <location>
        <position position="64"/>
    </location>
</feature>
<evidence type="ECO:0000256" key="5">
    <source>
        <dbReference type="PIRSR" id="PIRSR000097-2"/>
    </source>
</evidence>
<dbReference type="CDD" id="cd19071">
    <property type="entry name" value="AKR_AKR1-5-like"/>
    <property type="match status" value="1"/>
</dbReference>
<dbReference type="PANTHER" id="PTHR43827">
    <property type="entry name" value="2,5-DIKETO-D-GLUCONIC ACID REDUCTASE"/>
    <property type="match status" value="1"/>
</dbReference>
<dbReference type="PANTHER" id="PTHR43827:SF3">
    <property type="entry name" value="NADP-DEPENDENT OXIDOREDUCTASE DOMAIN-CONTAINING PROTEIN"/>
    <property type="match status" value="1"/>
</dbReference>
<comment type="caution">
    <text evidence="8">The sequence shown here is derived from an EMBL/GenBank/DDBJ whole genome shotgun (WGS) entry which is preliminary data.</text>
</comment>
<evidence type="ECO:0000313" key="9">
    <source>
        <dbReference type="Proteomes" id="UP000216063"/>
    </source>
</evidence>
<gene>
    <name evidence="8" type="ORF">CG716_13090</name>
</gene>
<evidence type="ECO:0000256" key="4">
    <source>
        <dbReference type="PIRSR" id="PIRSR000097-1"/>
    </source>
</evidence>
<dbReference type="EMBL" id="NOZR01000009">
    <property type="protein sequence ID" value="OYN79357.1"/>
    <property type="molecule type" value="Genomic_DNA"/>
</dbReference>
<keyword evidence="9" id="KW-1185">Reference proteome</keyword>
<organism evidence="8 9">
    <name type="scientific">Mycolicibacterium sphagni</name>
    <dbReference type="NCBI Taxonomy" id="1786"/>
    <lineage>
        <taxon>Bacteria</taxon>
        <taxon>Bacillati</taxon>
        <taxon>Actinomycetota</taxon>
        <taxon>Actinomycetes</taxon>
        <taxon>Mycobacteriales</taxon>
        <taxon>Mycobacteriaceae</taxon>
        <taxon>Mycolicibacterium</taxon>
    </lineage>
</organism>
<dbReference type="GO" id="GO:0016616">
    <property type="term" value="F:oxidoreductase activity, acting on the CH-OH group of donors, NAD or NADP as acceptor"/>
    <property type="evidence" value="ECO:0007669"/>
    <property type="project" value="UniProtKB-ARBA"/>
</dbReference>
<dbReference type="RefSeq" id="WP_094480270.1">
    <property type="nucleotide sequence ID" value="NZ_NOZR01000009.1"/>
</dbReference>
<dbReference type="PRINTS" id="PR00069">
    <property type="entry name" value="ALDKETRDTASE"/>
</dbReference>
<evidence type="ECO:0000313" key="8">
    <source>
        <dbReference type="EMBL" id="OYN79357.1"/>
    </source>
</evidence>
<evidence type="ECO:0000259" key="7">
    <source>
        <dbReference type="Pfam" id="PF00248"/>
    </source>
</evidence>